<evidence type="ECO:0000256" key="5">
    <source>
        <dbReference type="ARBA" id="ARBA00023002"/>
    </source>
</evidence>
<dbReference type="PANTHER" id="PTHR43350:SF19">
    <property type="entry name" value="D-GULOSIDE 3-DEHYDROGENASE"/>
    <property type="match status" value="1"/>
</dbReference>
<keyword evidence="3" id="KW-0479">Metal-binding</keyword>
<dbReference type="Gene3D" id="3.40.50.720">
    <property type="entry name" value="NAD(P)-binding Rossmann-like Domain"/>
    <property type="match status" value="1"/>
</dbReference>
<comment type="cofactor">
    <cofactor evidence="1">
        <name>Zn(2+)</name>
        <dbReference type="ChEBI" id="CHEBI:29105"/>
    </cofactor>
</comment>
<name>A0ABN6VF76_9HYPH</name>
<dbReference type="InterPro" id="IPR036291">
    <property type="entry name" value="NAD(P)-bd_dom_sf"/>
</dbReference>
<keyword evidence="5" id="KW-0560">Oxidoreductase</keyword>
<keyword evidence="4" id="KW-0862">Zinc</keyword>
<protein>
    <submittedName>
        <fullName evidence="6">Dehydrogenase</fullName>
    </submittedName>
</protein>
<comment type="similarity">
    <text evidence="2">Belongs to the zinc-containing alcohol dehydrogenase family.</text>
</comment>
<keyword evidence="7" id="KW-1185">Reference proteome</keyword>
<reference evidence="6 7" key="1">
    <citation type="journal article" date="2023" name="Int. J. Syst. Evol. Microbiol.">
        <title>Methylocystis iwaonis sp. nov., a type II methane-oxidizing bacterium from surface soil of a rice paddy field in Japan, and emended description of the genus Methylocystis (ex Whittenbury et al. 1970) Bowman et al. 1993.</title>
        <authorList>
            <person name="Kaise H."/>
            <person name="Sawadogo J.B."/>
            <person name="Alam M.S."/>
            <person name="Ueno C."/>
            <person name="Dianou D."/>
            <person name="Shinjo R."/>
            <person name="Asakawa S."/>
        </authorList>
    </citation>
    <scope>NUCLEOTIDE SEQUENCE [LARGE SCALE GENOMIC DNA]</scope>
    <source>
        <strain evidence="6 7">SS37A-Re</strain>
    </source>
</reference>
<accession>A0ABN6VF76</accession>
<dbReference type="InterPro" id="IPR011032">
    <property type="entry name" value="GroES-like_sf"/>
</dbReference>
<dbReference type="Proteomes" id="UP001317629">
    <property type="component" value="Chromosome"/>
</dbReference>
<evidence type="ECO:0000313" key="7">
    <source>
        <dbReference type="Proteomes" id="UP001317629"/>
    </source>
</evidence>
<evidence type="ECO:0000256" key="1">
    <source>
        <dbReference type="ARBA" id="ARBA00001947"/>
    </source>
</evidence>
<evidence type="ECO:0000256" key="4">
    <source>
        <dbReference type="ARBA" id="ARBA00022833"/>
    </source>
</evidence>
<gene>
    <name evidence="6" type="ORF">SS37A_13610</name>
</gene>
<evidence type="ECO:0000256" key="3">
    <source>
        <dbReference type="ARBA" id="ARBA00022723"/>
    </source>
</evidence>
<dbReference type="EMBL" id="AP027142">
    <property type="protein sequence ID" value="BDV33832.1"/>
    <property type="molecule type" value="Genomic_DNA"/>
</dbReference>
<evidence type="ECO:0000256" key="2">
    <source>
        <dbReference type="ARBA" id="ARBA00008072"/>
    </source>
</evidence>
<dbReference type="PANTHER" id="PTHR43350">
    <property type="entry name" value="NAD-DEPENDENT ALCOHOL DEHYDROGENASE"/>
    <property type="match status" value="1"/>
</dbReference>
<proteinExistence type="inferred from homology"/>
<dbReference type="Gene3D" id="3.90.180.10">
    <property type="entry name" value="Medium-chain alcohol dehydrogenases, catalytic domain"/>
    <property type="match status" value="1"/>
</dbReference>
<evidence type="ECO:0000313" key="6">
    <source>
        <dbReference type="EMBL" id="BDV33832.1"/>
    </source>
</evidence>
<dbReference type="CDD" id="cd08255">
    <property type="entry name" value="2-desacetyl-2-hydroxyethyl_bacteriochlorophyllide_like"/>
    <property type="match status" value="1"/>
</dbReference>
<dbReference type="SUPFAM" id="SSF50129">
    <property type="entry name" value="GroES-like"/>
    <property type="match status" value="1"/>
</dbReference>
<dbReference type="SUPFAM" id="SSF51735">
    <property type="entry name" value="NAD(P)-binding Rossmann-fold domains"/>
    <property type="match status" value="1"/>
</dbReference>
<sequence>MWAEEARVARIRAAPIRAPRADEALVATLWSGISRGTERLVFEGRVPPSEYDRMRAPMQEGNFPFPVKYGYCAVGQVEEGPADWLGKIVFCLHPHQDRFVAPTAMLRSVPASTPARRATLAANMETALNAIWDSGAGPGDRIIVIGAGVLGLLISAVAARLPGAEVSVVDVEPSREGIASRLGATFISPSQLRDSKIQADVVFHTSASAQGLALALESAGLEAAVVEVSWFGAAAPAIPLGAAFHANRLRLLSSQVGQVSPSRRPRWSYARRLDKALELLADPRFDDLLSREIAFEDLPQELPSILAPDAKGLGAVVRY</sequence>
<organism evidence="6 7">
    <name type="scientific">Methylocystis iwaonis</name>
    <dbReference type="NCBI Taxonomy" id="2885079"/>
    <lineage>
        <taxon>Bacteria</taxon>
        <taxon>Pseudomonadati</taxon>
        <taxon>Pseudomonadota</taxon>
        <taxon>Alphaproteobacteria</taxon>
        <taxon>Hyphomicrobiales</taxon>
        <taxon>Methylocystaceae</taxon>
        <taxon>Methylocystis</taxon>
    </lineage>
</organism>